<dbReference type="GO" id="GO:0016887">
    <property type="term" value="F:ATP hydrolysis activity"/>
    <property type="evidence" value="ECO:0007669"/>
    <property type="project" value="InterPro"/>
</dbReference>
<evidence type="ECO:0000256" key="4">
    <source>
        <dbReference type="ARBA" id="ARBA00022840"/>
    </source>
</evidence>
<keyword evidence="2" id="KW-0813">Transport</keyword>
<dbReference type="SUPFAM" id="SSF52540">
    <property type="entry name" value="P-loop containing nucleoside triphosphate hydrolases"/>
    <property type="match status" value="1"/>
</dbReference>
<dbReference type="PANTHER" id="PTHR46743:SF2">
    <property type="entry name" value="TEICHOIC ACIDS EXPORT ATP-BINDING PROTEIN TAGH"/>
    <property type="match status" value="1"/>
</dbReference>
<proteinExistence type="inferred from homology"/>
<evidence type="ECO:0000259" key="5">
    <source>
        <dbReference type="PROSITE" id="PS50893"/>
    </source>
</evidence>
<dbReference type="InterPro" id="IPR050683">
    <property type="entry name" value="Bact_Polysacc_Export_ATP-bd"/>
</dbReference>
<dbReference type="PROSITE" id="PS50893">
    <property type="entry name" value="ABC_TRANSPORTER_2"/>
    <property type="match status" value="1"/>
</dbReference>
<evidence type="ECO:0000256" key="3">
    <source>
        <dbReference type="ARBA" id="ARBA00022741"/>
    </source>
</evidence>
<dbReference type="InterPro" id="IPR003439">
    <property type="entry name" value="ABC_transporter-like_ATP-bd"/>
</dbReference>
<dbReference type="AlphaFoldDB" id="A0A0F9C9K1"/>
<keyword evidence="4" id="KW-0067">ATP-binding</keyword>
<dbReference type="CDD" id="cd10147">
    <property type="entry name" value="Wzt_C-like"/>
    <property type="match status" value="1"/>
</dbReference>
<organism evidence="6">
    <name type="scientific">marine sediment metagenome</name>
    <dbReference type="NCBI Taxonomy" id="412755"/>
    <lineage>
        <taxon>unclassified sequences</taxon>
        <taxon>metagenomes</taxon>
        <taxon>ecological metagenomes</taxon>
    </lineage>
</organism>
<dbReference type="Gene3D" id="3.40.50.300">
    <property type="entry name" value="P-loop containing nucleotide triphosphate hydrolases"/>
    <property type="match status" value="1"/>
</dbReference>
<dbReference type="Gene3D" id="2.70.50.60">
    <property type="entry name" value="abc- transporter (atp binding component) like domain"/>
    <property type="match status" value="1"/>
</dbReference>
<sequence length="341" mass="38275">TLLKCITGILEPSRGKINVHGRISPLLELGAGFHAELSGRENIYINAAILGLSRKQINERIDKIIDFSELGDFIDTQVKFYSSGMYIRLGFAVAVFSDPDILLVDEVLAVGDESFRKKSFDKIREFQSLDKTIILVTHDMHSASQFCDRLMLLKKGKLVGEGKPHEVVRDYVDSTVEAEKSYTRGTKDIVIESVELLDNNKKKCKKFSPGDYATIQAIFKSKKAVNSPIFGFEIHDHQGNHCFGTNTKLKKIDTGIINGYGTVEFSLENLPMLDGNFYITLAATSSDGKNEYHWLENCIRFKLINPSDDVGSFYIPVKCSLKHSQKTARKETIKVNKAVRP</sequence>
<comment type="similarity">
    <text evidence="1">Belongs to the ABC transporter superfamily.</text>
</comment>
<dbReference type="GO" id="GO:0016020">
    <property type="term" value="C:membrane"/>
    <property type="evidence" value="ECO:0007669"/>
    <property type="project" value="InterPro"/>
</dbReference>
<dbReference type="PANTHER" id="PTHR46743">
    <property type="entry name" value="TEICHOIC ACIDS EXPORT ATP-BINDING PROTEIN TAGH"/>
    <property type="match status" value="1"/>
</dbReference>
<feature type="non-terminal residue" evidence="6">
    <location>
        <position position="1"/>
    </location>
</feature>
<dbReference type="CDD" id="cd03220">
    <property type="entry name" value="ABC_KpsT_Wzt"/>
    <property type="match status" value="1"/>
</dbReference>
<dbReference type="InterPro" id="IPR029439">
    <property type="entry name" value="Wzt_C"/>
</dbReference>
<feature type="domain" description="ABC transporter" evidence="5">
    <location>
        <begin position="2"/>
        <end position="180"/>
    </location>
</feature>
<gene>
    <name evidence="6" type="ORF">LCGC14_2351920</name>
</gene>
<dbReference type="Pfam" id="PF00005">
    <property type="entry name" value="ABC_tran"/>
    <property type="match status" value="1"/>
</dbReference>
<keyword evidence="3" id="KW-0547">Nucleotide-binding</keyword>
<dbReference type="InterPro" id="IPR015860">
    <property type="entry name" value="ABC_transpr_TagH-like"/>
</dbReference>
<evidence type="ECO:0000313" key="6">
    <source>
        <dbReference type="EMBL" id="KKL45809.1"/>
    </source>
</evidence>
<dbReference type="EMBL" id="LAZR01034257">
    <property type="protein sequence ID" value="KKL45809.1"/>
    <property type="molecule type" value="Genomic_DNA"/>
</dbReference>
<accession>A0A0F9C9K1</accession>
<dbReference type="InterPro" id="IPR027417">
    <property type="entry name" value="P-loop_NTPase"/>
</dbReference>
<dbReference type="Pfam" id="PF14524">
    <property type="entry name" value="Wzt_C"/>
    <property type="match status" value="1"/>
</dbReference>
<name>A0A0F9C9K1_9ZZZZ</name>
<protein>
    <recommendedName>
        <fullName evidence="5">ABC transporter domain-containing protein</fullName>
    </recommendedName>
</protein>
<evidence type="ECO:0000256" key="2">
    <source>
        <dbReference type="ARBA" id="ARBA00022448"/>
    </source>
</evidence>
<dbReference type="GO" id="GO:0140359">
    <property type="term" value="F:ABC-type transporter activity"/>
    <property type="evidence" value="ECO:0007669"/>
    <property type="project" value="InterPro"/>
</dbReference>
<evidence type="ECO:0000256" key="1">
    <source>
        <dbReference type="ARBA" id="ARBA00005417"/>
    </source>
</evidence>
<comment type="caution">
    <text evidence="6">The sequence shown here is derived from an EMBL/GenBank/DDBJ whole genome shotgun (WGS) entry which is preliminary data.</text>
</comment>
<dbReference type="GO" id="GO:0005524">
    <property type="term" value="F:ATP binding"/>
    <property type="evidence" value="ECO:0007669"/>
    <property type="project" value="UniProtKB-KW"/>
</dbReference>
<reference evidence="6" key="1">
    <citation type="journal article" date="2015" name="Nature">
        <title>Complex archaea that bridge the gap between prokaryotes and eukaryotes.</title>
        <authorList>
            <person name="Spang A."/>
            <person name="Saw J.H."/>
            <person name="Jorgensen S.L."/>
            <person name="Zaremba-Niedzwiedzka K."/>
            <person name="Martijn J."/>
            <person name="Lind A.E."/>
            <person name="van Eijk R."/>
            <person name="Schleper C."/>
            <person name="Guy L."/>
            <person name="Ettema T.J."/>
        </authorList>
    </citation>
    <scope>NUCLEOTIDE SEQUENCE</scope>
</reference>